<gene>
    <name evidence="1" type="ORF">ACD661_11995</name>
</gene>
<dbReference type="EMBL" id="JBGORX010000005">
    <property type="protein sequence ID" value="MFJ1269279.1"/>
    <property type="molecule type" value="Genomic_DNA"/>
</dbReference>
<organism evidence="1 2">
    <name type="scientific">Legionella lytica</name>
    <dbReference type="NCBI Taxonomy" id="96232"/>
    <lineage>
        <taxon>Bacteria</taxon>
        <taxon>Pseudomonadati</taxon>
        <taxon>Pseudomonadota</taxon>
        <taxon>Gammaproteobacteria</taxon>
        <taxon>Legionellales</taxon>
        <taxon>Legionellaceae</taxon>
        <taxon>Legionella</taxon>
    </lineage>
</organism>
<accession>A0ABW8DCJ2</accession>
<evidence type="ECO:0000313" key="1">
    <source>
        <dbReference type="EMBL" id="MFJ1269279.1"/>
    </source>
</evidence>
<reference evidence="1 2" key="1">
    <citation type="submission" date="2024-08" db="EMBL/GenBank/DDBJ databases">
        <title>Draft Genome Sequence of Legionella lytica strain DSB2004, Isolated From a Fire Sprinkler System.</title>
        <authorList>
            <person name="Everhart A.D."/>
            <person name="Kidane D.T."/>
            <person name="Farone A.L."/>
            <person name="Farone M.B."/>
        </authorList>
    </citation>
    <scope>NUCLEOTIDE SEQUENCE [LARGE SCALE GENOMIC DNA]</scope>
    <source>
        <strain evidence="1 2">DSB2004</strain>
    </source>
</reference>
<proteinExistence type="predicted"/>
<dbReference type="RefSeq" id="WP_400188103.1">
    <property type="nucleotide sequence ID" value="NZ_JBGORX010000005.1"/>
</dbReference>
<name>A0ABW8DCJ2_9GAMM</name>
<sequence length="331" mass="33975">MTKYIRNISAVLLMLTCQVLLAGGGSGLLFNVSATGTPADVEITLCLNGRGALSCQNYNVSALSLNICAVPKHSYPNAGIKVNTPDYKIGNLGMDCVPMGNGYCLFPVSNTACRNISVVANTPLTISPANLPPAPLNGTYNQTIIASDGTAPYTYAVISGSLPTGLSLNTSTGQISGTSTTAGTFSFTIGATDANANTGSRSYSVTVSTSVCINSTTALPFDLDVDFTGIRSVTCGLPGPNPGRYKLFQYSGSACNGGQLKASTCGQTTMDSQLSIFQSQQPPFGVCIASDDDGCGLQSEVTWSANGEFDIVINGYNGATGSGSIIVTCTC</sequence>
<protein>
    <submittedName>
        <fullName evidence="1">Ig domain-containing protein</fullName>
    </submittedName>
</protein>
<dbReference type="InterPro" id="IPR013783">
    <property type="entry name" value="Ig-like_fold"/>
</dbReference>
<dbReference type="Gene3D" id="2.60.40.10">
    <property type="entry name" value="Immunoglobulins"/>
    <property type="match status" value="1"/>
</dbReference>
<evidence type="ECO:0000313" key="2">
    <source>
        <dbReference type="Proteomes" id="UP001615550"/>
    </source>
</evidence>
<dbReference type="Pfam" id="PF05345">
    <property type="entry name" value="He_PIG"/>
    <property type="match status" value="1"/>
</dbReference>
<comment type="caution">
    <text evidence="1">The sequence shown here is derived from an EMBL/GenBank/DDBJ whole genome shotgun (WGS) entry which is preliminary data.</text>
</comment>
<dbReference type="InterPro" id="IPR015919">
    <property type="entry name" value="Cadherin-like_sf"/>
</dbReference>
<dbReference type="SUPFAM" id="SSF49313">
    <property type="entry name" value="Cadherin-like"/>
    <property type="match status" value="1"/>
</dbReference>
<dbReference type="Proteomes" id="UP001615550">
    <property type="component" value="Unassembled WGS sequence"/>
</dbReference>
<keyword evidence="2" id="KW-1185">Reference proteome</keyword>